<evidence type="ECO:0000313" key="3">
    <source>
        <dbReference type="Proteomes" id="UP000708208"/>
    </source>
</evidence>
<sequence>MFGGGGATAFGNVPNTGFGTGMP</sequence>
<name>A0A8J2JGT1_9HEXA</name>
<dbReference type="EMBL" id="CAJVCH010053944">
    <property type="protein sequence ID" value="CAG7718507.1"/>
    <property type="molecule type" value="Genomic_DNA"/>
</dbReference>
<accession>A0A8J2JGT1</accession>
<gene>
    <name evidence="2" type="ORF">AFUS01_LOCUS7894</name>
</gene>
<keyword evidence="3" id="KW-1185">Reference proteome</keyword>
<dbReference type="Proteomes" id="UP000708208">
    <property type="component" value="Unassembled WGS sequence"/>
</dbReference>
<feature type="region of interest" description="Disordered" evidence="1">
    <location>
        <begin position="1"/>
        <end position="23"/>
    </location>
</feature>
<proteinExistence type="predicted"/>
<feature type="non-terminal residue" evidence="2">
    <location>
        <position position="23"/>
    </location>
</feature>
<organism evidence="2 3">
    <name type="scientific">Allacma fusca</name>
    <dbReference type="NCBI Taxonomy" id="39272"/>
    <lineage>
        <taxon>Eukaryota</taxon>
        <taxon>Metazoa</taxon>
        <taxon>Ecdysozoa</taxon>
        <taxon>Arthropoda</taxon>
        <taxon>Hexapoda</taxon>
        <taxon>Collembola</taxon>
        <taxon>Symphypleona</taxon>
        <taxon>Sminthuridae</taxon>
        <taxon>Allacma</taxon>
    </lineage>
</organism>
<reference evidence="2" key="1">
    <citation type="submission" date="2021-06" db="EMBL/GenBank/DDBJ databases">
        <authorList>
            <person name="Hodson N. C."/>
            <person name="Mongue J. A."/>
            <person name="Jaron S. K."/>
        </authorList>
    </citation>
    <scope>NUCLEOTIDE SEQUENCE</scope>
</reference>
<dbReference type="AlphaFoldDB" id="A0A8J2JGT1"/>
<evidence type="ECO:0000256" key="1">
    <source>
        <dbReference type="SAM" id="MobiDB-lite"/>
    </source>
</evidence>
<comment type="caution">
    <text evidence="2">The sequence shown here is derived from an EMBL/GenBank/DDBJ whole genome shotgun (WGS) entry which is preliminary data.</text>
</comment>
<evidence type="ECO:0000313" key="2">
    <source>
        <dbReference type="EMBL" id="CAG7718507.1"/>
    </source>
</evidence>
<protein>
    <submittedName>
        <fullName evidence="2">Uncharacterized protein</fullName>
    </submittedName>
</protein>